<keyword evidence="1" id="KW-1133">Transmembrane helix</keyword>
<reference evidence="2 3" key="1">
    <citation type="journal article" date="2018" name="Int. J. Syst. Evol. Microbiol.">
        <title>Micromonospora globbae sp. nov., an endophytic actinomycete isolated from roots of Globba winitii C. H. Wright.</title>
        <authorList>
            <person name="Kuncharoen N."/>
            <person name="Pittayakhajonwut P."/>
            <person name="Tanasupawat S."/>
        </authorList>
    </citation>
    <scope>NUCLEOTIDE SEQUENCE [LARGE SCALE GENOMIC DNA]</scope>
    <source>
        <strain evidence="2 3">WPS1-2</strain>
    </source>
</reference>
<dbReference type="Pfam" id="PF11188">
    <property type="entry name" value="DUF2975"/>
    <property type="match status" value="1"/>
</dbReference>
<dbReference type="EMBL" id="RAQQ01000019">
    <property type="protein sequence ID" value="RKF24938.1"/>
    <property type="molecule type" value="Genomic_DNA"/>
</dbReference>
<gene>
    <name evidence="2" type="ORF">D7I43_23540</name>
</gene>
<dbReference type="AlphaFoldDB" id="A0A420EW28"/>
<proteinExistence type="predicted"/>
<feature type="transmembrane region" description="Helical" evidence="1">
    <location>
        <begin position="184"/>
        <end position="207"/>
    </location>
</feature>
<dbReference type="InterPro" id="IPR021354">
    <property type="entry name" value="DUF2975"/>
</dbReference>
<feature type="transmembrane region" description="Helical" evidence="1">
    <location>
        <begin position="151"/>
        <end position="172"/>
    </location>
</feature>
<keyword evidence="1" id="KW-0472">Membrane</keyword>
<name>A0A420EW28_9ACTN</name>
<keyword evidence="1" id="KW-0812">Transmembrane</keyword>
<organism evidence="2 3">
    <name type="scientific">Micromonospora globbae</name>
    <dbReference type="NCBI Taxonomy" id="1894969"/>
    <lineage>
        <taxon>Bacteria</taxon>
        <taxon>Bacillati</taxon>
        <taxon>Actinomycetota</taxon>
        <taxon>Actinomycetes</taxon>
        <taxon>Micromonosporales</taxon>
        <taxon>Micromonosporaceae</taxon>
        <taxon>Micromonospora</taxon>
    </lineage>
</organism>
<dbReference type="Proteomes" id="UP000285744">
    <property type="component" value="Unassembled WGS sequence"/>
</dbReference>
<sequence length="224" mass="23588">MRLLTGLLGAAAAAVLVFGVWPTVLGPSGLELGRGMVPMPAPQPVSSVAVRPDEGFSDRWQATAHEYHELFAWKDTSDGTRDAATGLPPVELFTPTMGLSILEPTWTDRVGFVGPELAAQALLLLVLWLLWRIVRTVPTGEVFTSANARRIVGIGLVVAVGGSAVQLLGFAAHKAIIARSAAAGIVDVAFTFSFMPLAIGAIVLLLAEVFRQGVRLRADVAGLV</sequence>
<evidence type="ECO:0000313" key="3">
    <source>
        <dbReference type="Proteomes" id="UP000285744"/>
    </source>
</evidence>
<protein>
    <submittedName>
        <fullName evidence="2">DUF2975 domain-containing protein</fullName>
    </submittedName>
</protein>
<dbReference type="OrthoDB" id="3431510at2"/>
<comment type="caution">
    <text evidence="2">The sequence shown here is derived from an EMBL/GenBank/DDBJ whole genome shotgun (WGS) entry which is preliminary data.</text>
</comment>
<feature type="transmembrane region" description="Helical" evidence="1">
    <location>
        <begin position="112"/>
        <end position="131"/>
    </location>
</feature>
<evidence type="ECO:0000313" key="2">
    <source>
        <dbReference type="EMBL" id="RKF24938.1"/>
    </source>
</evidence>
<accession>A0A420EW28</accession>
<evidence type="ECO:0000256" key="1">
    <source>
        <dbReference type="SAM" id="Phobius"/>
    </source>
</evidence>